<proteinExistence type="predicted"/>
<dbReference type="SUPFAM" id="SSF82714">
    <property type="entry name" value="Multidrug efflux transporter AcrB TolC docking domain, DN and DC subdomains"/>
    <property type="match status" value="1"/>
</dbReference>
<dbReference type="Pfam" id="PF00873">
    <property type="entry name" value="ACR_tran"/>
    <property type="match status" value="1"/>
</dbReference>
<feature type="non-terminal residue" evidence="1">
    <location>
        <position position="1"/>
    </location>
</feature>
<feature type="non-terminal residue" evidence="1">
    <location>
        <position position="109"/>
    </location>
</feature>
<name>A0ABR9ZDY1_VIBAN</name>
<organism evidence="1 2">
    <name type="scientific">Vibrio anguillarum</name>
    <name type="common">Listonella anguillarum</name>
    <dbReference type="NCBI Taxonomy" id="55601"/>
    <lineage>
        <taxon>Bacteria</taxon>
        <taxon>Pseudomonadati</taxon>
        <taxon>Pseudomonadota</taxon>
        <taxon>Gammaproteobacteria</taxon>
        <taxon>Vibrionales</taxon>
        <taxon>Vibrionaceae</taxon>
        <taxon>Vibrio</taxon>
    </lineage>
</organism>
<evidence type="ECO:0000313" key="1">
    <source>
        <dbReference type="EMBL" id="MBF4376631.1"/>
    </source>
</evidence>
<dbReference type="InterPro" id="IPR027463">
    <property type="entry name" value="AcrB_DN_DC_subdom"/>
</dbReference>
<comment type="caution">
    <text evidence="1">The sequence shown here is derived from an EMBL/GenBank/DDBJ whole genome shotgun (WGS) entry which is preliminary data.</text>
</comment>
<dbReference type="EMBL" id="RDPI01000969">
    <property type="protein sequence ID" value="MBF4376631.1"/>
    <property type="molecule type" value="Genomic_DNA"/>
</dbReference>
<protein>
    <submittedName>
        <fullName evidence="1">Multidrug efflux RND transporter permease subunit</fullName>
    </submittedName>
</protein>
<dbReference type="SUPFAM" id="SSF82693">
    <property type="entry name" value="Multidrug efflux transporter AcrB pore domain, PN1, PN2, PC1 and PC2 subdomains"/>
    <property type="match status" value="1"/>
</dbReference>
<dbReference type="Proteomes" id="UP000726136">
    <property type="component" value="Unassembled WGS sequence"/>
</dbReference>
<keyword evidence="2" id="KW-1185">Reference proteome</keyword>
<dbReference type="Gene3D" id="3.30.70.1440">
    <property type="entry name" value="Multidrug efflux transporter AcrB pore domain"/>
    <property type="match status" value="1"/>
</dbReference>
<dbReference type="InterPro" id="IPR001036">
    <property type="entry name" value="Acrflvin-R"/>
</dbReference>
<accession>A0ABR9ZDY1</accession>
<reference evidence="1 2" key="1">
    <citation type="journal article" date="2021" name="PeerJ">
        <title>Analysis of 44 Vibrio anguillarum genomes reveals high genetic diversity.</title>
        <authorList>
            <person name="Hansen M.J."/>
            <person name="Dalsgaard I."/>
        </authorList>
    </citation>
    <scope>NUCLEOTIDE SEQUENCE [LARGE SCALE GENOMIC DNA]</scope>
    <source>
        <strain evidence="1 2">040915-1/1B</strain>
    </source>
</reference>
<evidence type="ECO:0000313" key="2">
    <source>
        <dbReference type="Proteomes" id="UP000726136"/>
    </source>
</evidence>
<sequence length="109" mass="11855">GTVMHMLPPSIEELGTSSDITFFLQDRGNQGYEALKVVETKMLELAKNSKSLSDVYSDGLPAGTSIHLDIDRQKAEALGVSFTSISETLSTAIGSLYINDFPNEGRMQQ</sequence>
<gene>
    <name evidence="1" type="ORF">EAY46_26995</name>
</gene>